<accession>A0A9P5RU79</accession>
<dbReference type="EMBL" id="JAAAUQ010000982">
    <property type="protein sequence ID" value="KAF9144938.1"/>
    <property type="molecule type" value="Genomic_DNA"/>
</dbReference>
<dbReference type="OrthoDB" id="413520at2759"/>
<evidence type="ECO:0000313" key="1">
    <source>
        <dbReference type="EMBL" id="KAF9144938.1"/>
    </source>
</evidence>
<comment type="caution">
    <text evidence="1">The sequence shown here is derived from an EMBL/GenBank/DDBJ whole genome shotgun (WGS) entry which is preliminary data.</text>
</comment>
<sequence>MSNHPANLNIYDSVGPPAGILHVKDGDGDDSTTLVPISGMQDISTFGIAGRIWD</sequence>
<gene>
    <name evidence="1" type="ORF">BG015_012053</name>
</gene>
<evidence type="ECO:0000313" key="2">
    <source>
        <dbReference type="Proteomes" id="UP000748756"/>
    </source>
</evidence>
<dbReference type="Proteomes" id="UP000748756">
    <property type="component" value="Unassembled WGS sequence"/>
</dbReference>
<reference evidence="1" key="1">
    <citation type="journal article" date="2020" name="Fungal Divers.">
        <title>Resolving the Mortierellaceae phylogeny through synthesis of multi-gene phylogenetics and phylogenomics.</title>
        <authorList>
            <person name="Vandepol N."/>
            <person name="Liber J."/>
            <person name="Desiro A."/>
            <person name="Na H."/>
            <person name="Kennedy M."/>
            <person name="Barry K."/>
            <person name="Grigoriev I.V."/>
            <person name="Miller A.N."/>
            <person name="O'Donnell K."/>
            <person name="Stajich J.E."/>
            <person name="Bonito G."/>
        </authorList>
    </citation>
    <scope>NUCLEOTIDE SEQUENCE</scope>
    <source>
        <strain evidence="1">NRRL 6426</strain>
    </source>
</reference>
<organism evidence="1 2">
    <name type="scientific">Linnemannia schmuckeri</name>
    <dbReference type="NCBI Taxonomy" id="64567"/>
    <lineage>
        <taxon>Eukaryota</taxon>
        <taxon>Fungi</taxon>
        <taxon>Fungi incertae sedis</taxon>
        <taxon>Mucoromycota</taxon>
        <taxon>Mortierellomycotina</taxon>
        <taxon>Mortierellomycetes</taxon>
        <taxon>Mortierellales</taxon>
        <taxon>Mortierellaceae</taxon>
        <taxon>Linnemannia</taxon>
    </lineage>
</organism>
<protein>
    <submittedName>
        <fullName evidence="1">Uncharacterized protein</fullName>
    </submittedName>
</protein>
<dbReference type="AlphaFoldDB" id="A0A9P5RU79"/>
<keyword evidence="2" id="KW-1185">Reference proteome</keyword>
<name>A0A9P5RU79_9FUNG</name>
<proteinExistence type="predicted"/>
<feature type="non-terminal residue" evidence="1">
    <location>
        <position position="54"/>
    </location>
</feature>